<dbReference type="InterPro" id="IPR023534">
    <property type="entry name" value="Rof/RNase_P-like"/>
</dbReference>
<organism evidence="8 9">
    <name type="scientific">Cryptosporidium xiaoi</name>
    <dbReference type="NCBI Taxonomy" id="659607"/>
    <lineage>
        <taxon>Eukaryota</taxon>
        <taxon>Sar</taxon>
        <taxon>Alveolata</taxon>
        <taxon>Apicomplexa</taxon>
        <taxon>Conoidasida</taxon>
        <taxon>Coccidia</taxon>
        <taxon>Eucoccidiorida</taxon>
        <taxon>Eimeriorina</taxon>
        <taxon>Cryptosporidiidae</taxon>
        <taxon>Cryptosporidium</taxon>
    </lineage>
</organism>
<dbReference type="GO" id="GO:0030677">
    <property type="term" value="C:ribonuclease P complex"/>
    <property type="evidence" value="ECO:0007669"/>
    <property type="project" value="InterPro"/>
</dbReference>
<dbReference type="GO" id="GO:0000172">
    <property type="term" value="C:ribonuclease MRP complex"/>
    <property type="evidence" value="ECO:0007669"/>
    <property type="project" value="InterPro"/>
</dbReference>
<keyword evidence="4" id="KW-0819">tRNA processing</keyword>
<dbReference type="Pfam" id="PF01868">
    <property type="entry name" value="RNase_P-MRP_p29"/>
    <property type="match status" value="1"/>
</dbReference>
<proteinExistence type="inferred from homology"/>
<evidence type="ECO:0000256" key="2">
    <source>
        <dbReference type="ARBA" id="ARBA00006181"/>
    </source>
</evidence>
<reference evidence="8 9" key="1">
    <citation type="submission" date="2023-10" db="EMBL/GenBank/DDBJ databases">
        <title>Comparative genomics analysis reveals potential genetic determinants of host preference in Cryptosporidium xiaoi.</title>
        <authorList>
            <person name="Xiao L."/>
            <person name="Li J."/>
        </authorList>
    </citation>
    <scope>NUCLEOTIDE SEQUENCE [LARGE SCALE GENOMIC DNA]</scope>
    <source>
        <strain evidence="8 9">52996</strain>
    </source>
</reference>
<evidence type="ECO:0000256" key="3">
    <source>
        <dbReference type="ARBA" id="ARBA00022490"/>
    </source>
</evidence>
<comment type="subcellular location">
    <subcellularLocation>
        <location evidence="1">Nucleus</location>
    </subcellularLocation>
</comment>
<comment type="caution">
    <text evidence="8">The sequence shown here is derived from an EMBL/GenBank/DDBJ whole genome shotgun (WGS) entry which is preliminary data.</text>
</comment>
<evidence type="ECO:0000256" key="1">
    <source>
        <dbReference type="ARBA" id="ARBA00004123"/>
    </source>
</evidence>
<evidence type="ECO:0000313" key="8">
    <source>
        <dbReference type="EMBL" id="KAK6588828.1"/>
    </source>
</evidence>
<protein>
    <submittedName>
        <fullName evidence="8">POP4 like ribonuclease P subunit</fullName>
    </submittedName>
</protein>
<dbReference type="PANTHER" id="PTHR13348">
    <property type="entry name" value="RIBONUCLEASE P SUBUNIT P29"/>
    <property type="match status" value="1"/>
</dbReference>
<dbReference type="SUPFAM" id="SSF101744">
    <property type="entry name" value="Rof/RNase P subunit-like"/>
    <property type="match status" value="1"/>
</dbReference>
<accession>A0AAV9XW47</accession>
<keyword evidence="5" id="KW-0540">Nuclease</keyword>
<dbReference type="GO" id="GO:0004519">
    <property type="term" value="F:endonuclease activity"/>
    <property type="evidence" value="ECO:0007669"/>
    <property type="project" value="UniProtKB-KW"/>
</dbReference>
<dbReference type="GO" id="GO:0016787">
    <property type="term" value="F:hydrolase activity"/>
    <property type="evidence" value="ECO:0007669"/>
    <property type="project" value="UniProtKB-KW"/>
</dbReference>
<dbReference type="Gene3D" id="2.30.30.210">
    <property type="entry name" value="Ribonuclease P/MRP, subunit p29"/>
    <property type="match status" value="1"/>
</dbReference>
<evidence type="ECO:0000256" key="5">
    <source>
        <dbReference type="ARBA" id="ARBA00022722"/>
    </source>
</evidence>
<dbReference type="Proteomes" id="UP001311799">
    <property type="component" value="Unassembled WGS sequence"/>
</dbReference>
<dbReference type="InterPro" id="IPR036980">
    <property type="entry name" value="RNase_P/MRP_Rpp29_sf"/>
</dbReference>
<dbReference type="GO" id="GO:0033204">
    <property type="term" value="F:ribonuclease P RNA binding"/>
    <property type="evidence" value="ECO:0007669"/>
    <property type="project" value="InterPro"/>
</dbReference>
<dbReference type="AlphaFoldDB" id="A0AAV9XW47"/>
<evidence type="ECO:0000256" key="7">
    <source>
        <dbReference type="ARBA" id="ARBA00022801"/>
    </source>
</evidence>
<dbReference type="InterPro" id="IPR016848">
    <property type="entry name" value="RNase_P/MRP_Rpp29-subunit"/>
</dbReference>
<evidence type="ECO:0000256" key="4">
    <source>
        <dbReference type="ARBA" id="ARBA00022694"/>
    </source>
</evidence>
<dbReference type="EMBL" id="JAWDEY010000022">
    <property type="protein sequence ID" value="KAK6588828.1"/>
    <property type="molecule type" value="Genomic_DNA"/>
</dbReference>
<keyword evidence="9" id="KW-1185">Reference proteome</keyword>
<keyword evidence="7" id="KW-0378">Hydrolase</keyword>
<evidence type="ECO:0000313" key="9">
    <source>
        <dbReference type="Proteomes" id="UP001311799"/>
    </source>
</evidence>
<gene>
    <name evidence="8" type="ORF">RS030_2368</name>
</gene>
<dbReference type="GO" id="GO:0001682">
    <property type="term" value="P:tRNA 5'-leader removal"/>
    <property type="evidence" value="ECO:0007669"/>
    <property type="project" value="InterPro"/>
</dbReference>
<keyword evidence="3" id="KW-0963">Cytoplasm</keyword>
<evidence type="ECO:0000256" key="6">
    <source>
        <dbReference type="ARBA" id="ARBA00022759"/>
    </source>
</evidence>
<dbReference type="SMART" id="SM00538">
    <property type="entry name" value="POP4"/>
    <property type="match status" value="1"/>
</dbReference>
<dbReference type="InterPro" id="IPR002730">
    <property type="entry name" value="Rpp29/RNP1"/>
</dbReference>
<dbReference type="HAMAP" id="MF_00754">
    <property type="entry name" value="RNase_P_1"/>
    <property type="match status" value="1"/>
</dbReference>
<dbReference type="InterPro" id="IPR023538">
    <property type="entry name" value="RNP1"/>
</dbReference>
<dbReference type="GO" id="GO:0005634">
    <property type="term" value="C:nucleus"/>
    <property type="evidence" value="ECO:0007669"/>
    <property type="project" value="UniProtKB-SubCell"/>
</dbReference>
<dbReference type="PANTHER" id="PTHR13348:SF0">
    <property type="entry name" value="RIBONUCLEASE P PROTEIN SUBUNIT P29"/>
    <property type="match status" value="1"/>
</dbReference>
<name>A0AAV9XW47_9CRYT</name>
<sequence>MNGLDGKRGHQIYNLLDEDDAKGEENRRRDIIMEFNKMDDIERKTKREIKDFLGSCVDEERILGMEGLSSKITGATTKVIRMDKVKSFGLSASGDSSELNNSKPRVVNHRIKRNEGFFDVINDIKKRNLGYAHFIPLHSLWKQYMSGLIGGEDRKRNIKLSQLSQYISQADFHGSIIKVISSRNKEYINLEGIVIKETKETFLIISRDNKPRTLLKNQTIFSMEFSNYVIVLYGTQLRYHPAERVKHKFRHKDSLNIV</sequence>
<dbReference type="GO" id="GO:0006364">
    <property type="term" value="P:rRNA processing"/>
    <property type="evidence" value="ECO:0007669"/>
    <property type="project" value="TreeGrafter"/>
</dbReference>
<keyword evidence="6" id="KW-0255">Endonuclease</keyword>
<comment type="similarity">
    <text evidence="2">Belongs to the eukaryotic/archaeal RNase P protein component 1 family.</text>
</comment>